<dbReference type="Pfam" id="PF00359">
    <property type="entry name" value="PTS_EIIA_2"/>
    <property type="match status" value="1"/>
</dbReference>
<evidence type="ECO:0000256" key="3">
    <source>
        <dbReference type="ARBA" id="ARBA00003681"/>
    </source>
</evidence>
<dbReference type="CDD" id="cd00367">
    <property type="entry name" value="PTS-HPr_like"/>
    <property type="match status" value="1"/>
</dbReference>
<dbReference type="SUPFAM" id="SSF55594">
    <property type="entry name" value="HPr-like"/>
    <property type="match status" value="1"/>
</dbReference>
<dbReference type="Gene3D" id="3.20.20.60">
    <property type="entry name" value="Phosphoenolpyruvate-binding domains"/>
    <property type="match status" value="1"/>
</dbReference>
<evidence type="ECO:0000256" key="4">
    <source>
        <dbReference type="ARBA" id="ARBA00004496"/>
    </source>
</evidence>
<dbReference type="Pfam" id="PF05524">
    <property type="entry name" value="PEP-utilisers_N"/>
    <property type="match status" value="1"/>
</dbReference>
<comment type="cofactor">
    <cofactor evidence="2">
        <name>Mg(2+)</name>
        <dbReference type="ChEBI" id="CHEBI:18420"/>
    </cofactor>
</comment>
<dbReference type="PROSITE" id="PS00370">
    <property type="entry name" value="PEP_ENZYMES_PHOS_SITE"/>
    <property type="match status" value="1"/>
</dbReference>
<dbReference type="InterPro" id="IPR036637">
    <property type="entry name" value="Phosphohistidine_dom_sf"/>
</dbReference>
<keyword evidence="10" id="KW-0597">Phosphoprotein</keyword>
<accession>A0A951QBQ0</accession>
<dbReference type="Proteomes" id="UP000757435">
    <property type="component" value="Unassembled WGS sequence"/>
</dbReference>
<dbReference type="PRINTS" id="PR00107">
    <property type="entry name" value="PHOSPHOCPHPR"/>
</dbReference>
<reference evidence="19" key="1">
    <citation type="submission" date="2021-05" db="EMBL/GenBank/DDBJ databases">
        <authorList>
            <person name="Pietrasiak N."/>
            <person name="Ward R."/>
            <person name="Stajich J.E."/>
            <person name="Kurbessoian T."/>
        </authorList>
    </citation>
    <scope>NUCLEOTIDE SEQUENCE</scope>
    <source>
        <strain evidence="19">UHER 2000/2452</strain>
    </source>
</reference>
<evidence type="ECO:0000256" key="12">
    <source>
        <dbReference type="ARBA" id="ARBA00022679"/>
    </source>
</evidence>
<dbReference type="PROSITE" id="PS51094">
    <property type="entry name" value="PTS_EIIA_TYPE_2"/>
    <property type="match status" value="1"/>
</dbReference>
<dbReference type="SUPFAM" id="SSF47831">
    <property type="entry name" value="Enzyme I of the PEP:sugar phosphotransferase system HPr-binding (sub)domain"/>
    <property type="match status" value="1"/>
</dbReference>
<evidence type="ECO:0000256" key="16">
    <source>
        <dbReference type="ARBA" id="ARBA00022842"/>
    </source>
</evidence>
<dbReference type="CDD" id="cd00211">
    <property type="entry name" value="PTS_IIA_fru"/>
    <property type="match status" value="1"/>
</dbReference>
<sequence>MLDLNTNNVLLQAAIANKAEAIRQVGALLVKNGNMRSRYVDSMMAREKVANTYLGNGIAIPHGLPKDRDLIVQTGIAVVQIPEGVEWNTGEVVHLVVGIAAKSDEHLEVLANLTHILDDEATIAFLSKTTNPQDIIQRLTQGAASSGEENKFGEDSKQEKTGLDFTQGVEVKIAGKAGLHARPATVLASLAKQFESEIQVRYGNQTANAKSLLSLLKLGVEGGRSVLLMAQGADADAALEALQKAIVAGLDDEPEEKISIPSEHSLRFDSPAIFGISASPGLAIGTLFQLKRGKISFDATAKDPVAEELKLHQAIEMAKAQLQELYNDVKERSSAGKAAIFLAHQEFLDDPDLMAATIADLQPNRSAAWAWQQAFEQRAHSLEKLSDALIAGRATDLRDVGRRVLRLLADKVEDEPSLPDRPAILIAEDLTPSDTAGLNPSLTLGFCTAYGGPTSHSAIIARSLGIPAIVGAGETVLNLADGIPCILDGESGALYPQPDQADLDKAAIAQQNLQEIRAAEQLSCYQPALMTDGHRVEVVANIGAPAEAEQAVNAGAEGVGLLRTEFLFLNRVEPPSEEEQFAAYRQMTRALNGLPLIIRTLDIGGDKAVPYLNLPAEENPFLGVRGIRLCLQRPDLFRPQLRAIFRASQLGTIAIMFPMISTLEDLWTARQIAEEVRLEIGAEPVQIGMMVEVPSAVVMANEFAKEVDFFSIGTNDLTQYVLAMDRGHPTLAKQADGLHPAVLRMIHQTVQAADTAGKWVGVCGGIAGDPKGAAILAGLGVKELSVSIPSVAAVKAKLRTLSWSQTQELATRALKCRTAQEVRAL</sequence>
<dbReference type="PANTHER" id="PTHR46244">
    <property type="entry name" value="PHOSPHOENOLPYRUVATE-PROTEIN PHOSPHOTRANSFERASE"/>
    <property type="match status" value="1"/>
</dbReference>
<dbReference type="Pfam" id="PF00391">
    <property type="entry name" value="PEP-utilizers"/>
    <property type="match status" value="1"/>
</dbReference>
<dbReference type="NCBIfam" id="TIGR01003">
    <property type="entry name" value="PTS_HPr_family"/>
    <property type="match status" value="1"/>
</dbReference>
<evidence type="ECO:0000256" key="13">
    <source>
        <dbReference type="ARBA" id="ARBA00022683"/>
    </source>
</evidence>
<protein>
    <recommendedName>
        <fullName evidence="7">Phosphocarrier protein HPr</fullName>
        <ecNumber evidence="6">2.7.3.9</ecNumber>
    </recommendedName>
</protein>
<dbReference type="PRINTS" id="PR01736">
    <property type="entry name" value="PHPHTRNFRASE"/>
</dbReference>
<dbReference type="PROSITE" id="PS00369">
    <property type="entry name" value="PTS_HPR_HIS"/>
    <property type="match status" value="1"/>
</dbReference>
<dbReference type="Gene3D" id="1.10.274.10">
    <property type="entry name" value="PtsI, HPr-binding domain"/>
    <property type="match status" value="1"/>
</dbReference>
<dbReference type="Pfam" id="PF00381">
    <property type="entry name" value="PTS-HPr"/>
    <property type="match status" value="1"/>
</dbReference>
<keyword evidence="13" id="KW-0598">Phosphotransferase system</keyword>
<dbReference type="InterPro" id="IPR008279">
    <property type="entry name" value="PEP-util_enz_mobile_dom"/>
</dbReference>
<dbReference type="InterPro" id="IPR040442">
    <property type="entry name" value="Pyrv_kinase-like_dom_sf"/>
</dbReference>
<dbReference type="PROSITE" id="PS51350">
    <property type="entry name" value="PTS_HPR_DOM"/>
    <property type="match status" value="1"/>
</dbReference>
<dbReference type="InterPro" id="IPR023151">
    <property type="entry name" value="PEP_util_CS"/>
</dbReference>
<dbReference type="InterPro" id="IPR002178">
    <property type="entry name" value="PTS_EIIA_type-2_dom"/>
</dbReference>
<dbReference type="InterPro" id="IPR036618">
    <property type="entry name" value="PtsI_HPr-bd_sf"/>
</dbReference>
<evidence type="ECO:0000256" key="14">
    <source>
        <dbReference type="ARBA" id="ARBA00022723"/>
    </source>
</evidence>
<reference evidence="19" key="2">
    <citation type="journal article" date="2022" name="Microbiol. Resour. Announc.">
        <title>Metagenome Sequencing to Explore Phylogenomics of Terrestrial Cyanobacteria.</title>
        <authorList>
            <person name="Ward R.D."/>
            <person name="Stajich J.E."/>
            <person name="Johansen J.R."/>
            <person name="Huntemann M."/>
            <person name="Clum A."/>
            <person name="Foster B."/>
            <person name="Foster B."/>
            <person name="Roux S."/>
            <person name="Palaniappan K."/>
            <person name="Varghese N."/>
            <person name="Mukherjee S."/>
            <person name="Reddy T.B.K."/>
            <person name="Daum C."/>
            <person name="Copeland A."/>
            <person name="Chen I.A."/>
            <person name="Ivanova N.N."/>
            <person name="Kyrpides N.C."/>
            <person name="Shapiro N."/>
            <person name="Eloe-Fadrosh E.A."/>
            <person name="Pietrasiak N."/>
        </authorList>
    </citation>
    <scope>NUCLEOTIDE SEQUENCE</scope>
    <source>
        <strain evidence="19">UHER 2000/2452</strain>
    </source>
</reference>
<dbReference type="SUPFAM" id="SSF51621">
    <property type="entry name" value="Phosphoenolpyruvate/pyruvate domain"/>
    <property type="match status" value="1"/>
</dbReference>
<dbReference type="PANTHER" id="PTHR46244:SF6">
    <property type="entry name" value="PHOSPHOENOLPYRUVATE-PROTEIN PHOSPHOTRANSFERASE"/>
    <property type="match status" value="1"/>
</dbReference>
<evidence type="ECO:0000256" key="1">
    <source>
        <dbReference type="ARBA" id="ARBA00000683"/>
    </source>
</evidence>
<evidence type="ECO:0000256" key="6">
    <source>
        <dbReference type="ARBA" id="ARBA00012232"/>
    </source>
</evidence>
<comment type="subcellular location">
    <subcellularLocation>
        <location evidence="4">Cytoplasm</location>
    </subcellularLocation>
</comment>
<dbReference type="InterPro" id="IPR015813">
    <property type="entry name" value="Pyrv/PenolPyrv_kinase-like_dom"/>
</dbReference>
<dbReference type="NCBIfam" id="TIGR01417">
    <property type="entry name" value="PTS_I_fam"/>
    <property type="match status" value="1"/>
</dbReference>
<evidence type="ECO:0000259" key="17">
    <source>
        <dbReference type="PROSITE" id="PS51094"/>
    </source>
</evidence>
<dbReference type="Gene3D" id="3.30.1340.10">
    <property type="entry name" value="HPr-like"/>
    <property type="match status" value="1"/>
</dbReference>
<evidence type="ECO:0000313" key="20">
    <source>
        <dbReference type="Proteomes" id="UP000757435"/>
    </source>
</evidence>
<evidence type="ECO:0000256" key="15">
    <source>
        <dbReference type="ARBA" id="ARBA00022777"/>
    </source>
</evidence>
<dbReference type="InterPro" id="IPR018274">
    <property type="entry name" value="PEP_util_AS"/>
</dbReference>
<gene>
    <name evidence="19" type="primary">ptsP</name>
    <name evidence="19" type="ORF">KME15_09730</name>
</gene>
<organism evidence="19 20">
    <name type="scientific">Drouetiella hepatica Uher 2000/2452</name>
    <dbReference type="NCBI Taxonomy" id="904376"/>
    <lineage>
        <taxon>Bacteria</taxon>
        <taxon>Bacillati</taxon>
        <taxon>Cyanobacteriota</taxon>
        <taxon>Cyanophyceae</taxon>
        <taxon>Oculatellales</taxon>
        <taxon>Oculatellaceae</taxon>
        <taxon>Drouetiella</taxon>
    </lineage>
</organism>
<evidence type="ECO:0000256" key="8">
    <source>
        <dbReference type="ARBA" id="ARBA00022448"/>
    </source>
</evidence>
<dbReference type="GO" id="GO:0005737">
    <property type="term" value="C:cytoplasm"/>
    <property type="evidence" value="ECO:0007669"/>
    <property type="project" value="UniProtKB-SubCell"/>
</dbReference>
<keyword evidence="16" id="KW-0460">Magnesium</keyword>
<name>A0A951QBQ0_9CYAN</name>
<dbReference type="PROSITE" id="PS00742">
    <property type="entry name" value="PEP_ENZYMES_2"/>
    <property type="match status" value="1"/>
</dbReference>
<evidence type="ECO:0000256" key="9">
    <source>
        <dbReference type="ARBA" id="ARBA00022490"/>
    </source>
</evidence>
<keyword evidence="9" id="KW-0963">Cytoplasm</keyword>
<evidence type="ECO:0000256" key="5">
    <source>
        <dbReference type="ARBA" id="ARBA00007837"/>
    </source>
</evidence>
<comment type="caution">
    <text evidence="19">The sequence shown here is derived from an EMBL/GenBank/DDBJ whole genome shotgun (WGS) entry which is preliminary data.</text>
</comment>
<dbReference type="SUPFAM" id="SSF55804">
    <property type="entry name" value="Phoshotransferase/anion transport protein"/>
    <property type="match status" value="1"/>
</dbReference>
<dbReference type="Pfam" id="PF02896">
    <property type="entry name" value="PEP-utilizers_C"/>
    <property type="match status" value="1"/>
</dbReference>
<dbReference type="InterPro" id="IPR000121">
    <property type="entry name" value="PEP_util_C"/>
</dbReference>
<dbReference type="GO" id="GO:0046872">
    <property type="term" value="F:metal ion binding"/>
    <property type="evidence" value="ECO:0007669"/>
    <property type="project" value="UniProtKB-KW"/>
</dbReference>
<dbReference type="GO" id="GO:0009401">
    <property type="term" value="P:phosphoenolpyruvate-dependent sugar phosphotransferase system"/>
    <property type="evidence" value="ECO:0007669"/>
    <property type="project" value="UniProtKB-KW"/>
</dbReference>
<dbReference type="Gene3D" id="3.40.930.10">
    <property type="entry name" value="Mannitol-specific EII, Chain A"/>
    <property type="match status" value="1"/>
</dbReference>
<dbReference type="SUPFAM" id="SSF52009">
    <property type="entry name" value="Phosphohistidine domain"/>
    <property type="match status" value="1"/>
</dbReference>
<keyword evidence="15" id="KW-0418">Kinase</keyword>
<comment type="similarity">
    <text evidence="5">Belongs to the PEP-utilizing enzyme family.</text>
</comment>
<feature type="domain" description="PTS EIIA type-2" evidence="17">
    <location>
        <begin position="2"/>
        <end position="142"/>
    </location>
</feature>
<evidence type="ECO:0000256" key="7">
    <source>
        <dbReference type="ARBA" id="ARBA00020422"/>
    </source>
</evidence>
<dbReference type="InterPro" id="IPR006318">
    <property type="entry name" value="PTS_EI-like"/>
</dbReference>
<dbReference type="PROSITE" id="PS00372">
    <property type="entry name" value="PTS_EIIA_TYPE_2_HIS"/>
    <property type="match status" value="1"/>
</dbReference>
<dbReference type="Gene3D" id="3.50.30.10">
    <property type="entry name" value="Phosphohistidine domain"/>
    <property type="match status" value="1"/>
</dbReference>
<dbReference type="InterPro" id="IPR050499">
    <property type="entry name" value="PEP-utilizing_PTS_enzyme"/>
</dbReference>
<evidence type="ECO:0000259" key="18">
    <source>
        <dbReference type="PROSITE" id="PS51350"/>
    </source>
</evidence>
<keyword evidence="12 19" id="KW-0808">Transferase</keyword>
<dbReference type="InterPro" id="IPR000032">
    <property type="entry name" value="HPr-like"/>
</dbReference>
<dbReference type="GO" id="GO:0016301">
    <property type="term" value="F:kinase activity"/>
    <property type="evidence" value="ECO:0007669"/>
    <property type="project" value="UniProtKB-KW"/>
</dbReference>
<dbReference type="EC" id="2.7.3.9" evidence="6"/>
<evidence type="ECO:0000313" key="19">
    <source>
        <dbReference type="EMBL" id="MBW4658944.1"/>
    </source>
</evidence>
<dbReference type="InterPro" id="IPR001020">
    <property type="entry name" value="PTS_HPr_His_P_site"/>
</dbReference>
<evidence type="ECO:0000256" key="2">
    <source>
        <dbReference type="ARBA" id="ARBA00001946"/>
    </source>
</evidence>
<keyword evidence="14" id="KW-0479">Metal-binding</keyword>
<feature type="domain" description="HPr" evidence="18">
    <location>
        <begin position="166"/>
        <end position="253"/>
    </location>
</feature>
<evidence type="ECO:0000256" key="10">
    <source>
        <dbReference type="ARBA" id="ARBA00022553"/>
    </source>
</evidence>
<dbReference type="InterPro" id="IPR016152">
    <property type="entry name" value="PTrfase/Anion_transptr"/>
</dbReference>
<comment type="function">
    <text evidence="3">General (non sugar-specific) component of the phosphoenolpyruvate-dependent sugar phosphotransferase system (sugar PTS). This major carbohydrate active-transport system catalyzes the phosphorylation of incoming sugar substrates concomitantly with their translocation across the cell membrane. The phosphoryl group from phosphoenolpyruvate (PEP) is transferred to the phosphoryl carrier protein HPr by enzyme I. Phospho-HPr then transfers it to the PTS EIIA domain.</text>
</comment>
<dbReference type="AlphaFoldDB" id="A0A951QBQ0"/>
<evidence type="ECO:0000256" key="11">
    <source>
        <dbReference type="ARBA" id="ARBA00022597"/>
    </source>
</evidence>
<comment type="catalytic activity">
    <reaction evidence="1">
        <text>L-histidyl-[protein] + phosphoenolpyruvate = N(pros)-phospho-L-histidyl-[protein] + pyruvate</text>
        <dbReference type="Rhea" id="RHEA:23880"/>
        <dbReference type="Rhea" id="RHEA-COMP:9745"/>
        <dbReference type="Rhea" id="RHEA-COMP:9746"/>
        <dbReference type="ChEBI" id="CHEBI:15361"/>
        <dbReference type="ChEBI" id="CHEBI:29979"/>
        <dbReference type="ChEBI" id="CHEBI:58702"/>
        <dbReference type="ChEBI" id="CHEBI:64837"/>
        <dbReference type="EC" id="2.7.3.9"/>
    </reaction>
</comment>
<dbReference type="InterPro" id="IPR035895">
    <property type="entry name" value="HPr-like_sf"/>
</dbReference>
<keyword evidence="11" id="KW-0762">Sugar transport</keyword>
<keyword evidence="8" id="KW-0813">Transport</keyword>
<dbReference type="EMBL" id="JAHHHD010000008">
    <property type="protein sequence ID" value="MBW4658944.1"/>
    <property type="molecule type" value="Genomic_DNA"/>
</dbReference>
<proteinExistence type="inferred from homology"/>
<dbReference type="GO" id="GO:0008965">
    <property type="term" value="F:phosphoenolpyruvate-protein phosphotransferase activity"/>
    <property type="evidence" value="ECO:0007669"/>
    <property type="project" value="UniProtKB-EC"/>
</dbReference>
<dbReference type="InterPro" id="IPR008731">
    <property type="entry name" value="PTS_EIN"/>
</dbReference>